<evidence type="ECO:0000256" key="2">
    <source>
        <dbReference type="ARBA" id="ARBA00022679"/>
    </source>
</evidence>
<dbReference type="Pfam" id="PF00891">
    <property type="entry name" value="Methyltransf_2"/>
    <property type="match status" value="1"/>
</dbReference>
<keyword evidence="9" id="KW-1185">Reference proteome</keyword>
<gene>
    <name evidence="8" type="ORF">Afe05nite_55690</name>
</gene>
<protein>
    <recommendedName>
        <fullName evidence="10">3-hydroxyisobutyrate dehydrogenase</fullName>
    </recommendedName>
</protein>
<accession>A0A919MGD1</accession>
<dbReference type="Gene3D" id="1.10.10.10">
    <property type="entry name" value="Winged helix-like DNA-binding domain superfamily/Winged helix DNA-binding domain"/>
    <property type="match status" value="1"/>
</dbReference>
<feature type="domain" description="O-methyltransferase C-terminal" evidence="4">
    <location>
        <begin position="440"/>
        <end position="620"/>
    </location>
</feature>
<dbReference type="InterPro" id="IPR016461">
    <property type="entry name" value="COMT-like"/>
</dbReference>
<dbReference type="Pfam" id="PF03446">
    <property type="entry name" value="NAD_binding_2"/>
    <property type="match status" value="1"/>
</dbReference>
<dbReference type="Gene3D" id="3.40.50.720">
    <property type="entry name" value="NAD(P)-binding Rossmann-like Domain"/>
    <property type="match status" value="1"/>
</dbReference>
<keyword evidence="2" id="KW-0808">Transferase</keyword>
<dbReference type="Gene3D" id="1.10.1040.10">
    <property type="entry name" value="N-(1-d-carboxylethyl)-l-norvaline Dehydrogenase, domain 2"/>
    <property type="match status" value="1"/>
</dbReference>
<dbReference type="GO" id="GO:0008171">
    <property type="term" value="F:O-methyltransferase activity"/>
    <property type="evidence" value="ECO:0007669"/>
    <property type="project" value="InterPro"/>
</dbReference>
<dbReference type="PROSITE" id="PS51683">
    <property type="entry name" value="SAM_OMT_II"/>
    <property type="match status" value="1"/>
</dbReference>
<sequence length="640" mass="67581">MPGTPQRVAVIGLGGMGGGMAHAVLAAGFPLTVHNRTGAKAVPLAEAGATVAASVREAVTDADVVLLSLSDEAAVETVLFDEVVPALGAGATVVDTSTVSPAFSRRTENRLREAGLRRVEACVVGNPDMARGGRLRVLVAGDPADAAAVRPVLDAIGTEVRHLGATGNAAVLKLTLNVLLGVQVSGLAEVVQYAEAAGLDRDDVLAAVAGSGFSSPVLAFRADLMRRRQYSPPAFRSSLMLKDLRLAVEHAAQAGVTMPVAGRSAERFADVVAAGHGDDDAAVIVETPSRSADPASPNSGGTSVMTVPTITDAATPAELIELGTAFCRAKVVLTALELRLFAKLQDGPRSEEDLRTELGLHRRGARHFFDSLVVLGLLRRADGGYANTASAARWLVHGTPSYVGGFLERADHMLYPAWGRLTEGLKTGEPQAEADYMEMIENPDRLRRFVGMMDALNGLLAPELADAFDFSGTGTLMDVGGARGNLVSGVVKAHPRLRGRVFDLPQMQPLFIEHVGKLGLSDRVEFVPGNFFTDDLPAADTINIGHVLHDWSPEERQMLISKAYAALPSGGTLLVYDRMVDEEPTDPVNLIISLDMLLTTKGGAEYTAAECQEWMTTAGFVETSVSALGEYDTLVVGHKR</sequence>
<dbReference type="PANTHER" id="PTHR43580">
    <property type="entry name" value="OXIDOREDUCTASE GLYR1-RELATED"/>
    <property type="match status" value="1"/>
</dbReference>
<dbReference type="SUPFAM" id="SSF51735">
    <property type="entry name" value="NAD(P)-binding Rossmann-fold domains"/>
    <property type="match status" value="1"/>
</dbReference>
<dbReference type="InterPro" id="IPR029063">
    <property type="entry name" value="SAM-dependent_MTases_sf"/>
</dbReference>
<evidence type="ECO:0000259" key="7">
    <source>
        <dbReference type="Pfam" id="PF14833"/>
    </source>
</evidence>
<comment type="caution">
    <text evidence="8">The sequence shown here is derived from an EMBL/GenBank/DDBJ whole genome shotgun (WGS) entry which is preliminary data.</text>
</comment>
<evidence type="ECO:0000313" key="8">
    <source>
        <dbReference type="EMBL" id="GIE13729.1"/>
    </source>
</evidence>
<keyword evidence="1" id="KW-0489">Methyltransferase</keyword>
<dbReference type="InterPro" id="IPR012967">
    <property type="entry name" value="COMT_dimerisation"/>
</dbReference>
<keyword evidence="3" id="KW-0949">S-adenosyl-L-methionine</keyword>
<dbReference type="InterPro" id="IPR006115">
    <property type="entry name" value="6PGDH_NADP-bd"/>
</dbReference>
<feature type="domain" description="3-hydroxyisobutyrate dehydrogenase-like NAD-binding" evidence="7">
    <location>
        <begin position="167"/>
        <end position="285"/>
    </location>
</feature>
<dbReference type="Pfam" id="PF14833">
    <property type="entry name" value="NAD_binding_11"/>
    <property type="match status" value="1"/>
</dbReference>
<evidence type="ECO:0000256" key="1">
    <source>
        <dbReference type="ARBA" id="ARBA00022603"/>
    </source>
</evidence>
<dbReference type="GO" id="GO:0050661">
    <property type="term" value="F:NADP binding"/>
    <property type="evidence" value="ECO:0007669"/>
    <property type="project" value="InterPro"/>
</dbReference>
<dbReference type="InterPro" id="IPR036390">
    <property type="entry name" value="WH_DNA-bd_sf"/>
</dbReference>
<dbReference type="InterPro" id="IPR036291">
    <property type="entry name" value="NAD(P)-bd_dom_sf"/>
</dbReference>
<evidence type="ECO:0000313" key="9">
    <source>
        <dbReference type="Proteomes" id="UP000598174"/>
    </source>
</evidence>
<dbReference type="RefSeq" id="WP_239118236.1">
    <property type="nucleotide sequence ID" value="NZ_BAAABP010000002.1"/>
</dbReference>
<dbReference type="AlphaFoldDB" id="A0A919MGD1"/>
<evidence type="ECO:0000259" key="5">
    <source>
        <dbReference type="Pfam" id="PF03446"/>
    </source>
</evidence>
<proteinExistence type="predicted"/>
<dbReference type="GO" id="GO:0051287">
    <property type="term" value="F:NAD binding"/>
    <property type="evidence" value="ECO:0007669"/>
    <property type="project" value="InterPro"/>
</dbReference>
<dbReference type="InterPro" id="IPR008927">
    <property type="entry name" value="6-PGluconate_DH-like_C_sf"/>
</dbReference>
<dbReference type="InterPro" id="IPR001077">
    <property type="entry name" value="COMT_C"/>
</dbReference>
<dbReference type="SUPFAM" id="SSF48179">
    <property type="entry name" value="6-phosphogluconate dehydrogenase C-terminal domain-like"/>
    <property type="match status" value="1"/>
</dbReference>
<evidence type="ECO:0008006" key="10">
    <source>
        <dbReference type="Google" id="ProtNLM"/>
    </source>
</evidence>
<dbReference type="GO" id="GO:0032259">
    <property type="term" value="P:methylation"/>
    <property type="evidence" value="ECO:0007669"/>
    <property type="project" value="UniProtKB-KW"/>
</dbReference>
<evidence type="ECO:0000259" key="6">
    <source>
        <dbReference type="Pfam" id="PF08100"/>
    </source>
</evidence>
<dbReference type="Proteomes" id="UP000598174">
    <property type="component" value="Unassembled WGS sequence"/>
</dbReference>
<dbReference type="SUPFAM" id="SSF46785">
    <property type="entry name" value="Winged helix' DNA-binding domain"/>
    <property type="match status" value="1"/>
</dbReference>
<dbReference type="InterPro" id="IPR036388">
    <property type="entry name" value="WH-like_DNA-bd_sf"/>
</dbReference>
<dbReference type="PANTHER" id="PTHR43580:SF2">
    <property type="entry name" value="CYTOKINE-LIKE NUCLEAR FACTOR N-PAC"/>
    <property type="match status" value="1"/>
</dbReference>
<evidence type="ECO:0000256" key="3">
    <source>
        <dbReference type="ARBA" id="ARBA00022691"/>
    </source>
</evidence>
<dbReference type="GO" id="GO:0046983">
    <property type="term" value="F:protein dimerization activity"/>
    <property type="evidence" value="ECO:0007669"/>
    <property type="project" value="InterPro"/>
</dbReference>
<dbReference type="InterPro" id="IPR029154">
    <property type="entry name" value="HIBADH-like_NADP-bd"/>
</dbReference>
<dbReference type="SUPFAM" id="SSF53335">
    <property type="entry name" value="S-adenosyl-L-methionine-dependent methyltransferases"/>
    <property type="match status" value="1"/>
</dbReference>
<reference evidence="8" key="1">
    <citation type="submission" date="2021-01" db="EMBL/GenBank/DDBJ databases">
        <title>Whole genome shotgun sequence of Actinoplanes ferrugineus NBRC 15555.</title>
        <authorList>
            <person name="Komaki H."/>
            <person name="Tamura T."/>
        </authorList>
    </citation>
    <scope>NUCLEOTIDE SEQUENCE</scope>
    <source>
        <strain evidence="8">NBRC 15555</strain>
    </source>
</reference>
<dbReference type="EMBL" id="BOMM01000050">
    <property type="protein sequence ID" value="GIE13729.1"/>
    <property type="molecule type" value="Genomic_DNA"/>
</dbReference>
<evidence type="ECO:0000259" key="4">
    <source>
        <dbReference type="Pfam" id="PF00891"/>
    </source>
</evidence>
<feature type="domain" description="6-phosphogluconate dehydrogenase NADP-binding" evidence="5">
    <location>
        <begin position="7"/>
        <end position="164"/>
    </location>
</feature>
<dbReference type="InterPro" id="IPR013328">
    <property type="entry name" value="6PGD_dom2"/>
</dbReference>
<feature type="domain" description="O-methyltransferase dimerisation" evidence="6">
    <location>
        <begin position="322"/>
        <end position="396"/>
    </location>
</feature>
<dbReference type="InterPro" id="IPR051265">
    <property type="entry name" value="HIBADH-related_NP60_sf"/>
</dbReference>
<organism evidence="8 9">
    <name type="scientific">Paractinoplanes ferrugineus</name>
    <dbReference type="NCBI Taxonomy" id="113564"/>
    <lineage>
        <taxon>Bacteria</taxon>
        <taxon>Bacillati</taxon>
        <taxon>Actinomycetota</taxon>
        <taxon>Actinomycetes</taxon>
        <taxon>Micromonosporales</taxon>
        <taxon>Micromonosporaceae</taxon>
        <taxon>Paractinoplanes</taxon>
    </lineage>
</organism>
<dbReference type="Pfam" id="PF08100">
    <property type="entry name" value="Dimerisation"/>
    <property type="match status" value="1"/>
</dbReference>
<dbReference type="Gene3D" id="3.40.50.150">
    <property type="entry name" value="Vaccinia Virus protein VP39"/>
    <property type="match status" value="1"/>
</dbReference>
<name>A0A919MGD1_9ACTN</name>